<evidence type="ECO:0000256" key="5">
    <source>
        <dbReference type="SAM" id="MobiDB-lite"/>
    </source>
</evidence>
<evidence type="ECO:0000256" key="1">
    <source>
        <dbReference type="ARBA" id="ARBA00022723"/>
    </source>
</evidence>
<accession>A0ABM3HHF0</accession>
<dbReference type="PROSITE" id="PS50966">
    <property type="entry name" value="ZF_SWIM"/>
    <property type="match status" value="1"/>
</dbReference>
<dbReference type="InterPro" id="IPR006564">
    <property type="entry name" value="Znf_PMZ"/>
</dbReference>
<evidence type="ECO:0000313" key="7">
    <source>
        <dbReference type="Proteomes" id="UP000827889"/>
    </source>
</evidence>
<dbReference type="InterPro" id="IPR007527">
    <property type="entry name" value="Znf_SWIM"/>
</dbReference>
<gene>
    <name evidence="8" type="primary">LOC115748494</name>
</gene>
<dbReference type="InterPro" id="IPR036875">
    <property type="entry name" value="Znf_CCHC_sf"/>
</dbReference>
<dbReference type="Pfam" id="PF04434">
    <property type="entry name" value="SWIM"/>
    <property type="match status" value="1"/>
</dbReference>
<organism evidence="7 8">
    <name type="scientific">Rhodamnia argentea</name>
    <dbReference type="NCBI Taxonomy" id="178133"/>
    <lineage>
        <taxon>Eukaryota</taxon>
        <taxon>Viridiplantae</taxon>
        <taxon>Streptophyta</taxon>
        <taxon>Embryophyta</taxon>
        <taxon>Tracheophyta</taxon>
        <taxon>Spermatophyta</taxon>
        <taxon>Magnoliopsida</taxon>
        <taxon>eudicotyledons</taxon>
        <taxon>Gunneridae</taxon>
        <taxon>Pentapetalae</taxon>
        <taxon>rosids</taxon>
        <taxon>malvids</taxon>
        <taxon>Myrtales</taxon>
        <taxon>Myrtaceae</taxon>
        <taxon>Myrtoideae</taxon>
        <taxon>Myrteae</taxon>
        <taxon>Australasian group</taxon>
        <taxon>Rhodamnia</taxon>
    </lineage>
</organism>
<proteinExistence type="predicted"/>
<dbReference type="RefSeq" id="XP_048136036.1">
    <property type="nucleotide sequence ID" value="XM_048280079.1"/>
</dbReference>
<dbReference type="PANTHER" id="PTHR31973">
    <property type="entry name" value="POLYPROTEIN, PUTATIVE-RELATED"/>
    <property type="match status" value="1"/>
</dbReference>
<keyword evidence="7" id="KW-1185">Reference proteome</keyword>
<sequence>MVEYDEHAQALKKINPAAYHDLVLTEPKHWSRAFFTTEVKCDIVDNSLCEAFKGRIIEAKCKSIYSMLEDMKIMTMTRMHTQRDACARWRRDCGPRIIKKLEENRVGAIYYCIIWNGDAGYEVMDKGVKYVVDVFKRDCTCGRWQLTGIPCIHAISAINYRQDDAYDYVDECYKNTKFLAAYQNMMMLVRGEKFWKKTYKEAPDPLPARVKPGRRKQKRRREEGEVTRGIRTSRRGMKMTCQSCSKIGHNSLTCPTKKARTVASQTQLSRKKISVNQRTSEGASGSVGETPIASAALGTPISHGSLV</sequence>
<evidence type="ECO:0000313" key="8">
    <source>
        <dbReference type="RefSeq" id="XP_048136036.1"/>
    </source>
</evidence>
<keyword evidence="1" id="KW-0479">Metal-binding</keyword>
<evidence type="ECO:0000256" key="2">
    <source>
        <dbReference type="ARBA" id="ARBA00022771"/>
    </source>
</evidence>
<evidence type="ECO:0000256" key="3">
    <source>
        <dbReference type="ARBA" id="ARBA00022833"/>
    </source>
</evidence>
<feature type="region of interest" description="Disordered" evidence="5">
    <location>
        <begin position="205"/>
        <end position="230"/>
    </location>
</feature>
<feature type="compositionally biased region" description="Polar residues" evidence="5">
    <location>
        <begin position="262"/>
        <end position="283"/>
    </location>
</feature>
<keyword evidence="3" id="KW-0862">Zinc</keyword>
<dbReference type="Proteomes" id="UP000827889">
    <property type="component" value="Chromosome 6"/>
</dbReference>
<dbReference type="SMART" id="SM00575">
    <property type="entry name" value="ZnF_PMZ"/>
    <property type="match status" value="1"/>
</dbReference>
<dbReference type="SUPFAM" id="SSF57756">
    <property type="entry name" value="Retrovirus zinc finger-like domains"/>
    <property type="match status" value="1"/>
</dbReference>
<dbReference type="GeneID" id="115748494"/>
<feature type="region of interest" description="Disordered" evidence="5">
    <location>
        <begin position="257"/>
        <end position="291"/>
    </location>
</feature>
<evidence type="ECO:0000259" key="6">
    <source>
        <dbReference type="PROSITE" id="PS50966"/>
    </source>
</evidence>
<evidence type="ECO:0000256" key="4">
    <source>
        <dbReference type="PROSITE-ProRule" id="PRU00325"/>
    </source>
</evidence>
<keyword evidence="2 4" id="KW-0863">Zinc-finger</keyword>
<dbReference type="PANTHER" id="PTHR31973:SF197">
    <property type="entry name" value="SWIM-TYPE DOMAIN-CONTAINING PROTEIN"/>
    <property type="match status" value="1"/>
</dbReference>
<protein>
    <submittedName>
        <fullName evidence="8">Uncharacterized protein LOC115748494</fullName>
    </submittedName>
</protein>
<name>A0ABM3HHF0_9MYRT</name>
<feature type="domain" description="SWIM-type" evidence="6">
    <location>
        <begin position="130"/>
        <end position="162"/>
    </location>
</feature>
<reference evidence="8" key="1">
    <citation type="submission" date="2025-08" db="UniProtKB">
        <authorList>
            <consortium name="RefSeq"/>
        </authorList>
    </citation>
    <scope>IDENTIFICATION</scope>
    <source>
        <tissue evidence="8">Leaf</tissue>
    </source>
</reference>